<dbReference type="Pfam" id="PF00225">
    <property type="entry name" value="Kinesin"/>
    <property type="match status" value="1"/>
</dbReference>
<reference evidence="8 9" key="1">
    <citation type="submission" date="2022-12" db="EMBL/GenBank/DDBJ databases">
        <title>Chromosome-level genome assembly of true bugs.</title>
        <authorList>
            <person name="Ma L."/>
            <person name="Li H."/>
        </authorList>
    </citation>
    <scope>NUCLEOTIDE SEQUENCE [LARGE SCALE GENOMIC DNA]</scope>
    <source>
        <strain evidence="8">Lab_2022b</strain>
    </source>
</reference>
<evidence type="ECO:0000256" key="3">
    <source>
        <dbReference type="ARBA" id="ARBA00022840"/>
    </source>
</evidence>
<dbReference type="PRINTS" id="PR00380">
    <property type="entry name" value="KINESINHEAVY"/>
</dbReference>
<dbReference type="SMART" id="SM00129">
    <property type="entry name" value="KISc"/>
    <property type="match status" value="1"/>
</dbReference>
<dbReference type="GO" id="GO:0008017">
    <property type="term" value="F:microtubule binding"/>
    <property type="evidence" value="ECO:0007669"/>
    <property type="project" value="InterPro"/>
</dbReference>
<dbReference type="PANTHER" id="PTHR24115">
    <property type="entry name" value="KINESIN-RELATED"/>
    <property type="match status" value="1"/>
</dbReference>
<dbReference type="GO" id="GO:0005524">
    <property type="term" value="F:ATP binding"/>
    <property type="evidence" value="ECO:0007669"/>
    <property type="project" value="UniProtKB-UniRule"/>
</dbReference>
<feature type="compositionally biased region" description="Low complexity" evidence="6">
    <location>
        <begin position="480"/>
        <end position="494"/>
    </location>
</feature>
<name>A0AAW1CSI0_9HEMI</name>
<evidence type="ECO:0000313" key="8">
    <source>
        <dbReference type="EMBL" id="KAK9501247.1"/>
    </source>
</evidence>
<dbReference type="GO" id="GO:0016887">
    <property type="term" value="F:ATP hydrolysis activity"/>
    <property type="evidence" value="ECO:0007669"/>
    <property type="project" value="TreeGrafter"/>
</dbReference>
<keyword evidence="4" id="KW-0963">Cytoplasm</keyword>
<dbReference type="Gene3D" id="3.40.850.10">
    <property type="entry name" value="Kinesin motor domain"/>
    <property type="match status" value="1"/>
</dbReference>
<comment type="caution">
    <text evidence="8">The sequence shown here is derived from an EMBL/GenBank/DDBJ whole genome shotgun (WGS) entry which is preliminary data.</text>
</comment>
<keyword evidence="2 5" id="KW-0547">Nucleotide-binding</keyword>
<evidence type="ECO:0000256" key="2">
    <source>
        <dbReference type="ARBA" id="ARBA00022741"/>
    </source>
</evidence>
<comment type="similarity">
    <text evidence="5">Belongs to the TRAFAC class myosin-kinesin ATPase superfamily. Kinesin family.</text>
</comment>
<keyword evidence="5" id="KW-0505">Motor protein</keyword>
<evidence type="ECO:0000256" key="5">
    <source>
        <dbReference type="PROSITE-ProRule" id="PRU00283"/>
    </source>
</evidence>
<keyword evidence="3 5" id="KW-0067">ATP-binding</keyword>
<evidence type="ECO:0000259" key="7">
    <source>
        <dbReference type="PROSITE" id="PS50067"/>
    </source>
</evidence>
<dbReference type="InterPro" id="IPR027640">
    <property type="entry name" value="Kinesin-like_fam"/>
</dbReference>
<dbReference type="SUPFAM" id="SSF52540">
    <property type="entry name" value="P-loop containing nucleoside triphosphate hydrolases"/>
    <property type="match status" value="1"/>
</dbReference>
<accession>A0AAW1CSI0</accession>
<dbReference type="InterPro" id="IPR027417">
    <property type="entry name" value="P-loop_NTPase"/>
</dbReference>
<dbReference type="GO" id="GO:0005874">
    <property type="term" value="C:microtubule"/>
    <property type="evidence" value="ECO:0007669"/>
    <property type="project" value="TreeGrafter"/>
</dbReference>
<evidence type="ECO:0000256" key="4">
    <source>
        <dbReference type="ARBA" id="ARBA00023212"/>
    </source>
</evidence>
<feature type="compositionally biased region" description="Low complexity" evidence="6">
    <location>
        <begin position="460"/>
        <end position="473"/>
    </location>
</feature>
<proteinExistence type="inferred from homology"/>
<dbReference type="GO" id="GO:0005871">
    <property type="term" value="C:kinesin complex"/>
    <property type="evidence" value="ECO:0007669"/>
    <property type="project" value="TreeGrafter"/>
</dbReference>
<gene>
    <name evidence="8" type="ORF">O3M35_011992</name>
</gene>
<dbReference type="GO" id="GO:0003777">
    <property type="term" value="F:microtubule motor activity"/>
    <property type="evidence" value="ECO:0007669"/>
    <property type="project" value="InterPro"/>
</dbReference>
<dbReference type="AlphaFoldDB" id="A0AAW1CSI0"/>
<protein>
    <recommendedName>
        <fullName evidence="7">Kinesin motor domain-containing protein</fullName>
    </recommendedName>
</protein>
<feature type="domain" description="Kinesin motor" evidence="7">
    <location>
        <begin position="5"/>
        <end position="319"/>
    </location>
</feature>
<evidence type="ECO:0000313" key="9">
    <source>
        <dbReference type="Proteomes" id="UP001461498"/>
    </source>
</evidence>
<dbReference type="GO" id="GO:0007018">
    <property type="term" value="P:microtubule-based movement"/>
    <property type="evidence" value="ECO:0007669"/>
    <property type="project" value="InterPro"/>
</dbReference>
<dbReference type="InterPro" id="IPR001752">
    <property type="entry name" value="Kinesin_motor_dom"/>
</dbReference>
<organism evidence="8 9">
    <name type="scientific">Rhynocoris fuscipes</name>
    <dbReference type="NCBI Taxonomy" id="488301"/>
    <lineage>
        <taxon>Eukaryota</taxon>
        <taxon>Metazoa</taxon>
        <taxon>Ecdysozoa</taxon>
        <taxon>Arthropoda</taxon>
        <taxon>Hexapoda</taxon>
        <taxon>Insecta</taxon>
        <taxon>Pterygota</taxon>
        <taxon>Neoptera</taxon>
        <taxon>Paraneoptera</taxon>
        <taxon>Hemiptera</taxon>
        <taxon>Heteroptera</taxon>
        <taxon>Panheteroptera</taxon>
        <taxon>Cimicomorpha</taxon>
        <taxon>Reduviidae</taxon>
        <taxon>Harpactorinae</taxon>
        <taxon>Harpactorini</taxon>
        <taxon>Rhynocoris</taxon>
    </lineage>
</organism>
<evidence type="ECO:0000256" key="1">
    <source>
        <dbReference type="ARBA" id="ARBA00004245"/>
    </source>
</evidence>
<comment type="subcellular location">
    <subcellularLocation>
        <location evidence="1">Cytoplasm</location>
        <location evidence="1">Cytoskeleton</location>
    </subcellularLocation>
</comment>
<sequence length="717" mass="82781">MVRREVKFFVRIFPTVKRDIVNFKIDNNRKIIHVRSPPDVKKYHPKFIYWEFVTDGVFCNSCQDEVYKEVVEGLVHRALEGERVMFLAYGSTATGKTYTMTNLRARYEHRGIIPRIIRDLYRKREELNEVAKISIYLSCLEFEGTIVRDLLKNEPNKISLKRDLAPMVKCGCEAEALRLIFDGESRRKYVKSFASCSTVVTTIHVNCLWLSKSNSYFSSKIQLVDMAGTESISSKARSDADQIASNMAMYSLNYVLANASTVNSLDDKATFARASPFTEFIGQTLLTGNIRLIAHVRLTEKYLLPTLTTLRLGANLKKLPAPELVYERKPNKFLVIQNLQDENSRLKEQLLLNELLKGEYRGEKVSQEEINHIVRVAEAYLHERIDEVPVMSVTHYSLILPLIRNIYKTDMNDLKRKEAMERAAEREAAITKKTRDIVETQRTSRPLKRVDSKGSKTKLFKSSSKSKVSTRSTGNMIQKRSTMSVRSTSSSNESPLRTPDKEPSYLYLDADDTVRDSLWQEFFRRYPELDRTLRQHRIQVLTALRNKEDASIKAVRLRCELDSALVRLEDAHWKRKATLGERIGPDGIEMQSELERNAELVVEELTKEYMSSRELAASTHAKYLDLVTMYNSFNESVRLEFQDYMNKIYTTTLILPEVDNEGIKLVSADGRTGEVIDQQLRTDVAHNEPETEEEQAMIYYEHLQRSHGKNSVHFRNK</sequence>
<feature type="binding site" evidence="5">
    <location>
        <begin position="90"/>
        <end position="97"/>
    </location>
    <ligand>
        <name>ATP</name>
        <dbReference type="ChEBI" id="CHEBI:30616"/>
    </ligand>
</feature>
<feature type="region of interest" description="Disordered" evidence="6">
    <location>
        <begin position="435"/>
        <end position="504"/>
    </location>
</feature>
<dbReference type="PROSITE" id="PS50067">
    <property type="entry name" value="KINESIN_MOTOR_2"/>
    <property type="match status" value="1"/>
</dbReference>
<dbReference type="InterPro" id="IPR036961">
    <property type="entry name" value="Kinesin_motor_dom_sf"/>
</dbReference>
<dbReference type="Proteomes" id="UP001461498">
    <property type="component" value="Unassembled WGS sequence"/>
</dbReference>
<keyword evidence="4" id="KW-0206">Cytoskeleton</keyword>
<keyword evidence="9" id="KW-1185">Reference proteome</keyword>
<evidence type="ECO:0000256" key="6">
    <source>
        <dbReference type="SAM" id="MobiDB-lite"/>
    </source>
</evidence>
<dbReference type="EMBL" id="JAPXFL010000009">
    <property type="protein sequence ID" value="KAK9501247.1"/>
    <property type="molecule type" value="Genomic_DNA"/>
</dbReference>